<comment type="caution">
    <text evidence="1">The sequence shown here is derived from an EMBL/GenBank/DDBJ whole genome shotgun (WGS) entry which is preliminary data.</text>
</comment>
<name>A0A5J4U2F7_9EUKA</name>
<evidence type="ECO:0000313" key="2">
    <source>
        <dbReference type="Proteomes" id="UP000324800"/>
    </source>
</evidence>
<dbReference type="EMBL" id="SNRW01021036">
    <property type="protein sequence ID" value="KAA6364936.1"/>
    <property type="molecule type" value="Genomic_DNA"/>
</dbReference>
<accession>A0A5J4U2F7</accession>
<reference evidence="1 2" key="1">
    <citation type="submission" date="2019-03" db="EMBL/GenBank/DDBJ databases">
        <title>Single cell metagenomics reveals metabolic interactions within the superorganism composed of flagellate Streblomastix strix and complex community of Bacteroidetes bacteria on its surface.</title>
        <authorList>
            <person name="Treitli S.C."/>
            <person name="Kolisko M."/>
            <person name="Husnik F."/>
            <person name="Keeling P."/>
            <person name="Hampl V."/>
        </authorList>
    </citation>
    <scope>NUCLEOTIDE SEQUENCE [LARGE SCALE GENOMIC DNA]</scope>
    <source>
        <strain evidence="1">ST1C</strain>
    </source>
</reference>
<dbReference type="AlphaFoldDB" id="A0A5J4U2F7"/>
<dbReference type="Proteomes" id="UP000324800">
    <property type="component" value="Unassembled WGS sequence"/>
</dbReference>
<organism evidence="1 2">
    <name type="scientific">Streblomastix strix</name>
    <dbReference type="NCBI Taxonomy" id="222440"/>
    <lineage>
        <taxon>Eukaryota</taxon>
        <taxon>Metamonada</taxon>
        <taxon>Preaxostyla</taxon>
        <taxon>Oxymonadida</taxon>
        <taxon>Streblomastigidae</taxon>
        <taxon>Streblomastix</taxon>
    </lineage>
</organism>
<sequence>HYVQYGGNPTNQLMTKCTQCTRCTWTFHIIYALRQLYGIMSNMAGIQPVSL</sequence>
<proteinExistence type="predicted"/>
<evidence type="ECO:0000313" key="1">
    <source>
        <dbReference type="EMBL" id="KAA6364936.1"/>
    </source>
</evidence>
<protein>
    <submittedName>
        <fullName evidence="1">Uncharacterized protein</fullName>
    </submittedName>
</protein>
<feature type="non-terminal residue" evidence="1">
    <location>
        <position position="1"/>
    </location>
</feature>
<gene>
    <name evidence="1" type="ORF">EZS28_039536</name>
</gene>